<comment type="subcellular location">
    <subcellularLocation>
        <location evidence="1">Nucleus</location>
    </subcellularLocation>
</comment>
<keyword evidence="5" id="KW-1185">Reference proteome</keyword>
<evidence type="ECO:0000313" key="4">
    <source>
        <dbReference type="EMBL" id="KAI9637606.1"/>
    </source>
</evidence>
<protein>
    <recommendedName>
        <fullName evidence="6">Chromosome transmission fidelity protein 8</fullName>
    </recommendedName>
</protein>
<proteinExistence type="predicted"/>
<dbReference type="PANTHER" id="PTHR28605">
    <property type="entry name" value="CTF8, CHROMOSOME TRANSMISSION FIDELITY FACTOR 8 HOMOLOG (S. CEREVISIAE)"/>
    <property type="match status" value="1"/>
</dbReference>
<organism evidence="4 5">
    <name type="scientific">Dioszegia hungarica</name>
    <dbReference type="NCBI Taxonomy" id="4972"/>
    <lineage>
        <taxon>Eukaryota</taxon>
        <taxon>Fungi</taxon>
        <taxon>Dikarya</taxon>
        <taxon>Basidiomycota</taxon>
        <taxon>Agaricomycotina</taxon>
        <taxon>Tremellomycetes</taxon>
        <taxon>Tremellales</taxon>
        <taxon>Bulleribasidiaceae</taxon>
        <taxon>Dioszegia</taxon>
    </lineage>
</organism>
<evidence type="ECO:0000256" key="3">
    <source>
        <dbReference type="SAM" id="MobiDB-lite"/>
    </source>
</evidence>
<evidence type="ECO:0000256" key="2">
    <source>
        <dbReference type="ARBA" id="ARBA00023242"/>
    </source>
</evidence>
<feature type="compositionally biased region" description="Basic and acidic residues" evidence="3">
    <location>
        <begin position="225"/>
        <end position="238"/>
    </location>
</feature>
<dbReference type="GO" id="GO:0005634">
    <property type="term" value="C:nucleus"/>
    <property type="evidence" value="ECO:0007669"/>
    <property type="project" value="UniProtKB-SubCell"/>
</dbReference>
<keyword evidence="2" id="KW-0539">Nucleus</keyword>
<dbReference type="PANTHER" id="PTHR28605:SF1">
    <property type="entry name" value="CHROMOSOME TRANSMISSION FIDELITY FACTOR 8"/>
    <property type="match status" value="1"/>
</dbReference>
<accession>A0AA38LXQ0</accession>
<dbReference type="Proteomes" id="UP001164286">
    <property type="component" value="Unassembled WGS sequence"/>
</dbReference>
<comment type="caution">
    <text evidence="4">The sequence shown here is derived from an EMBL/GenBank/DDBJ whole genome shotgun (WGS) entry which is preliminary data.</text>
</comment>
<feature type="compositionally biased region" description="Acidic residues" evidence="3">
    <location>
        <begin position="195"/>
        <end position="209"/>
    </location>
</feature>
<dbReference type="RefSeq" id="XP_052947383.1">
    <property type="nucleotide sequence ID" value="XM_053092478.1"/>
</dbReference>
<sequence length="271" mass="29311">MRIHLSLEPSHFGKQAVAGPSSGPLAQLGGELVLIELQGELGWEGNKEGGVVGVVGLDRPDKPTLHLGEHHLLHGKFATLAKPLAVIRRAVAAVSEVEGVDGAVEGDADEEEEIDEETQEASGGRPSAKRRKSGAAADEEEEDEGPLFPPESKGVHTPPRRRPQDSSSPFQYQPSSSVKDYSSELDFSSPPNGMDMEDEDDEDEDEEDVEAGRSGNGKGKGKKRAREEKVVKRKSTKPERTRVYEVVGVVRKKVVFALRPEPIVTATVLPE</sequence>
<dbReference type="AlphaFoldDB" id="A0AA38LXQ0"/>
<reference evidence="4" key="1">
    <citation type="journal article" date="2022" name="G3 (Bethesda)">
        <title>High quality genome of the basidiomycete yeast Dioszegia hungarica PDD-24b-2 isolated from cloud water.</title>
        <authorList>
            <person name="Jarrige D."/>
            <person name="Haridas S."/>
            <person name="Bleykasten-Grosshans C."/>
            <person name="Joly M."/>
            <person name="Nadalig T."/>
            <person name="Sancelme M."/>
            <person name="Vuilleumier S."/>
            <person name="Grigoriev I.V."/>
            <person name="Amato P."/>
            <person name="Bringel F."/>
        </authorList>
    </citation>
    <scope>NUCLEOTIDE SEQUENCE</scope>
    <source>
        <strain evidence="4">PDD-24b-2</strain>
    </source>
</reference>
<feature type="region of interest" description="Disordered" evidence="3">
    <location>
        <begin position="101"/>
        <end position="238"/>
    </location>
</feature>
<evidence type="ECO:0000256" key="1">
    <source>
        <dbReference type="ARBA" id="ARBA00004123"/>
    </source>
</evidence>
<dbReference type="GeneID" id="77731683"/>
<gene>
    <name evidence="4" type="ORF">MKK02DRAFT_43532</name>
</gene>
<evidence type="ECO:0008006" key="6">
    <source>
        <dbReference type="Google" id="ProtNLM"/>
    </source>
</evidence>
<evidence type="ECO:0000313" key="5">
    <source>
        <dbReference type="Proteomes" id="UP001164286"/>
    </source>
</evidence>
<dbReference type="EMBL" id="JAKWFO010000004">
    <property type="protein sequence ID" value="KAI9637606.1"/>
    <property type="molecule type" value="Genomic_DNA"/>
</dbReference>
<feature type="compositionally biased region" description="Acidic residues" evidence="3">
    <location>
        <begin position="104"/>
        <end position="119"/>
    </location>
</feature>
<feature type="compositionally biased region" description="Low complexity" evidence="3">
    <location>
        <begin position="165"/>
        <end position="177"/>
    </location>
</feature>
<name>A0AA38LXQ0_9TREE</name>